<name>A0ABU8WJM4_9BURK</name>
<dbReference type="Gene3D" id="1.10.1530.10">
    <property type="match status" value="1"/>
</dbReference>
<reference evidence="2 3" key="1">
    <citation type="submission" date="2024-03" db="EMBL/GenBank/DDBJ databases">
        <title>Novel species of the genus Variovorax.</title>
        <authorList>
            <person name="Liu Q."/>
            <person name="Xin Y.-H."/>
        </authorList>
    </citation>
    <scope>NUCLEOTIDE SEQUENCE [LARGE SCALE GENOMIC DNA]</scope>
    <source>
        <strain evidence="2 3">KACC 18900</strain>
    </source>
</reference>
<dbReference type="InterPro" id="IPR043144">
    <property type="entry name" value="Mal/L-sulf/L-lact_DH-like_ah"/>
</dbReference>
<evidence type="ECO:0000313" key="3">
    <source>
        <dbReference type="Proteomes" id="UP001385892"/>
    </source>
</evidence>
<dbReference type="SUPFAM" id="SSF89733">
    <property type="entry name" value="L-sulfolactate dehydrogenase-like"/>
    <property type="match status" value="1"/>
</dbReference>
<dbReference type="InterPro" id="IPR003767">
    <property type="entry name" value="Malate/L-lactate_DH-like"/>
</dbReference>
<evidence type="ECO:0000313" key="2">
    <source>
        <dbReference type="EMBL" id="MEJ8847722.1"/>
    </source>
</evidence>
<sequence>MDAQGQATYDPRVAVSGSGRLLPIGGLHHGHKGYGVALLVEALTQSLSGFGRHTLPGGMLMNVFLQSIDPDAFGRSASFEVESTWLFEACAPIHRDRASARYAYQGNMRWPAEAKGVPLSSLIVDALGACMARRGLLLT</sequence>
<organism evidence="2 3">
    <name type="scientific">Variovorax rhizosphaerae</name>
    <dbReference type="NCBI Taxonomy" id="1836200"/>
    <lineage>
        <taxon>Bacteria</taxon>
        <taxon>Pseudomonadati</taxon>
        <taxon>Pseudomonadota</taxon>
        <taxon>Betaproteobacteria</taxon>
        <taxon>Burkholderiales</taxon>
        <taxon>Comamonadaceae</taxon>
        <taxon>Variovorax</taxon>
    </lineage>
</organism>
<protein>
    <submittedName>
        <fullName evidence="2">Ldh family oxidoreductase</fullName>
    </submittedName>
</protein>
<accession>A0ABU8WJM4</accession>
<proteinExistence type="predicted"/>
<gene>
    <name evidence="2" type="ORF">WKW82_13770</name>
</gene>
<comment type="caution">
    <text evidence="2">The sequence shown here is derived from an EMBL/GenBank/DDBJ whole genome shotgun (WGS) entry which is preliminary data.</text>
</comment>
<keyword evidence="3" id="KW-1185">Reference proteome</keyword>
<dbReference type="Pfam" id="PF02615">
    <property type="entry name" value="Ldh_2"/>
    <property type="match status" value="1"/>
</dbReference>
<dbReference type="Gene3D" id="3.30.1370.60">
    <property type="entry name" value="Hypothetical oxidoreductase yiak, domain 2"/>
    <property type="match status" value="1"/>
</dbReference>
<keyword evidence="1" id="KW-0560">Oxidoreductase</keyword>
<evidence type="ECO:0000256" key="1">
    <source>
        <dbReference type="ARBA" id="ARBA00023002"/>
    </source>
</evidence>
<dbReference type="InterPro" id="IPR036111">
    <property type="entry name" value="Mal/L-sulfo/L-lacto_DH-like_sf"/>
</dbReference>
<dbReference type="RefSeq" id="WP_340342865.1">
    <property type="nucleotide sequence ID" value="NZ_JBBKZT010000006.1"/>
</dbReference>
<dbReference type="EMBL" id="JBBKZT010000006">
    <property type="protein sequence ID" value="MEJ8847722.1"/>
    <property type="molecule type" value="Genomic_DNA"/>
</dbReference>
<dbReference type="Proteomes" id="UP001385892">
    <property type="component" value="Unassembled WGS sequence"/>
</dbReference>
<dbReference type="InterPro" id="IPR043143">
    <property type="entry name" value="Mal/L-sulf/L-lact_DH-like_NADP"/>
</dbReference>